<dbReference type="EMBL" id="BMMN01000006">
    <property type="protein sequence ID" value="GGO16498.1"/>
    <property type="molecule type" value="Genomic_DNA"/>
</dbReference>
<sequence length="279" mass="27961">MDDGCNQVNPSAALIDLRPVTVLDSITELQTADRHKVAVTGSHGGLASGRHALAHGVAAVIFNDAGVGLNGAGTRSLADLDRWGVPAAVVSHLSARIGDGRDTMRSGVVSACNGTAQALGVRPGHSCLAAVAALRTSAAHAQETDTAGFASASGQVGPHHVVILDSASLIGPDAAGSVAVTGSHGGLPGRRAARALKHPARFAAFNDAGVGKDQAGIARLEVLDSQGVPAVTVRHDSAEIGDGSSTLRSGVVSYANSLAIRSGARAGASLIEVIRRLPE</sequence>
<evidence type="ECO:0000313" key="2">
    <source>
        <dbReference type="Proteomes" id="UP000653480"/>
    </source>
</evidence>
<reference evidence="1" key="2">
    <citation type="submission" date="2020-09" db="EMBL/GenBank/DDBJ databases">
        <authorList>
            <person name="Sun Q."/>
            <person name="Zhou Y."/>
        </authorList>
    </citation>
    <scope>NUCLEOTIDE SEQUENCE</scope>
    <source>
        <strain evidence="1">CGMCC 4.7138</strain>
    </source>
</reference>
<gene>
    <name evidence="1" type="ORF">GCM10011574_39140</name>
</gene>
<comment type="caution">
    <text evidence="1">The sequence shown here is derived from an EMBL/GenBank/DDBJ whole genome shotgun (WGS) entry which is preliminary data.</text>
</comment>
<reference evidence="1" key="1">
    <citation type="journal article" date="2014" name="Int. J. Syst. Evol. Microbiol.">
        <title>Complete genome sequence of Corynebacterium casei LMG S-19264T (=DSM 44701T), isolated from a smear-ripened cheese.</title>
        <authorList>
            <consortium name="US DOE Joint Genome Institute (JGI-PGF)"/>
            <person name="Walter F."/>
            <person name="Albersmeier A."/>
            <person name="Kalinowski J."/>
            <person name="Ruckert C."/>
        </authorList>
    </citation>
    <scope>NUCLEOTIDE SEQUENCE</scope>
    <source>
        <strain evidence="1">CGMCC 4.7138</strain>
    </source>
</reference>
<proteinExistence type="predicted"/>
<keyword evidence="2" id="KW-1185">Reference proteome</keyword>
<accession>A0A8H9LHG7</accession>
<organism evidence="1 2">
    <name type="scientific">Microbispora bryophytorum</name>
    <dbReference type="NCBI Taxonomy" id="1460882"/>
    <lineage>
        <taxon>Bacteria</taxon>
        <taxon>Bacillati</taxon>
        <taxon>Actinomycetota</taxon>
        <taxon>Actinomycetes</taxon>
        <taxon>Streptosporangiales</taxon>
        <taxon>Streptosporangiaceae</taxon>
        <taxon>Microbispora</taxon>
    </lineage>
</organism>
<dbReference type="OrthoDB" id="1115380at2"/>
<dbReference type="RefSeq" id="WP_142572221.1">
    <property type="nucleotide sequence ID" value="NZ_BMMN01000006.1"/>
</dbReference>
<dbReference type="AlphaFoldDB" id="A0A8H9LHG7"/>
<dbReference type="Proteomes" id="UP000653480">
    <property type="component" value="Unassembled WGS sequence"/>
</dbReference>
<protein>
    <submittedName>
        <fullName evidence="1">Uncharacterized protein</fullName>
    </submittedName>
</protein>
<name>A0A8H9LHG7_9ACTN</name>
<evidence type="ECO:0000313" key="1">
    <source>
        <dbReference type="EMBL" id="GGO16498.1"/>
    </source>
</evidence>